<dbReference type="AlphaFoldDB" id="X1UM83"/>
<sequence length="74" mass="8328">MSPLNGRMKVIEREETSEAAFTTYVPLRPLGVGIEWEILWAIGKQNDGAVEHSWHWYDPENPTGVELYGVLGDA</sequence>
<dbReference type="EMBL" id="BARW01034285">
    <property type="protein sequence ID" value="GAJ04712.1"/>
    <property type="molecule type" value="Genomic_DNA"/>
</dbReference>
<name>X1UM83_9ZZZZ</name>
<accession>X1UM83</accession>
<comment type="caution">
    <text evidence="1">The sequence shown here is derived from an EMBL/GenBank/DDBJ whole genome shotgun (WGS) entry which is preliminary data.</text>
</comment>
<proteinExistence type="predicted"/>
<gene>
    <name evidence="1" type="ORF">S12H4_53770</name>
</gene>
<organism evidence="1">
    <name type="scientific">marine sediment metagenome</name>
    <dbReference type="NCBI Taxonomy" id="412755"/>
    <lineage>
        <taxon>unclassified sequences</taxon>
        <taxon>metagenomes</taxon>
        <taxon>ecological metagenomes</taxon>
    </lineage>
</organism>
<reference evidence="1" key="1">
    <citation type="journal article" date="2014" name="Front. Microbiol.">
        <title>High frequency of phylogenetically diverse reductive dehalogenase-homologous genes in deep subseafloor sedimentary metagenomes.</title>
        <authorList>
            <person name="Kawai M."/>
            <person name="Futagami T."/>
            <person name="Toyoda A."/>
            <person name="Takaki Y."/>
            <person name="Nishi S."/>
            <person name="Hori S."/>
            <person name="Arai W."/>
            <person name="Tsubouchi T."/>
            <person name="Morono Y."/>
            <person name="Uchiyama I."/>
            <person name="Ito T."/>
            <person name="Fujiyama A."/>
            <person name="Inagaki F."/>
            <person name="Takami H."/>
        </authorList>
    </citation>
    <scope>NUCLEOTIDE SEQUENCE</scope>
    <source>
        <strain evidence="1">Expedition CK06-06</strain>
    </source>
</reference>
<protein>
    <submittedName>
        <fullName evidence="1">Uncharacterized protein</fullName>
    </submittedName>
</protein>
<evidence type="ECO:0000313" key="1">
    <source>
        <dbReference type="EMBL" id="GAJ04712.1"/>
    </source>
</evidence>
<feature type="non-terminal residue" evidence="1">
    <location>
        <position position="74"/>
    </location>
</feature>